<keyword evidence="3" id="KW-0808">Transferase</keyword>
<sequence length="379" mass="41838">MPKNKKIQKQPKLLPAAQPTLDGNELKYIKECFKSNWIAAGGPFVKQFESGFAGLCNRSYGVATSSGTTALHLALLAYGIRPGDEVIVPDFTFAASANCALHSNAVPRFVDADADYFTIDPNKIEEAINPKTKAIIPVHVYGHPADMGPIMEIAQRHNLKVIEDACPAHGSEYKGKPVGSLGDAGCFSFHASKLIATGEGGMIVTDDAEYAERARIIRDQGYVRGKYYWHEVIGYNYRLTNVQAAIGVAQLETYKKKIKAKLAQMSLYSKLLSKIPGISVPKNAPYARRIATFIIISVEDDFGLNRDEITLKLKEQNIETRPVFYPLHKMKPYAQFASGKEFPVAEEISRKGLQLPSSLNLTKDDIKRVCTSIAELRRG</sequence>
<reference evidence="7" key="1">
    <citation type="submission" date="2021-03" db="EMBL/GenBank/DDBJ databases">
        <authorList>
            <person name="Jaffe A."/>
        </authorList>
    </citation>
    <scope>NUCLEOTIDE SEQUENCE</scope>
    <source>
        <strain evidence="7">RIFCSPHIGHO2_01_FULL_AR10_44_11</strain>
    </source>
</reference>
<keyword evidence="4 6" id="KW-0663">Pyridoxal phosphate</keyword>
<dbReference type="Gene3D" id="3.40.640.10">
    <property type="entry name" value="Type I PLP-dependent aspartate aminotransferase-like (Major domain)"/>
    <property type="match status" value="1"/>
</dbReference>
<reference evidence="7" key="2">
    <citation type="submission" date="2021-05" db="EMBL/GenBank/DDBJ databases">
        <title>Protein family content uncovers lineage relationships and bacterial pathway maintenance mechanisms in DPANN archaea.</title>
        <authorList>
            <person name="Castelle C.J."/>
            <person name="Meheust R."/>
            <person name="Jaffe A.L."/>
            <person name="Seitz K."/>
            <person name="Gong X."/>
            <person name="Baker B.J."/>
            <person name="Banfield J.F."/>
        </authorList>
    </citation>
    <scope>NUCLEOTIDE SEQUENCE</scope>
    <source>
        <strain evidence="7">RIFCSPHIGHO2_01_FULL_AR10_44_11</strain>
    </source>
</reference>
<dbReference type="EMBL" id="JAGVWD010000010">
    <property type="protein sequence ID" value="MBS3057147.1"/>
    <property type="molecule type" value="Genomic_DNA"/>
</dbReference>
<dbReference type="InterPro" id="IPR000653">
    <property type="entry name" value="DegT/StrS_aminotransferase"/>
</dbReference>
<dbReference type="Proteomes" id="UP000677687">
    <property type="component" value="Unassembled WGS sequence"/>
</dbReference>
<dbReference type="InterPro" id="IPR015421">
    <property type="entry name" value="PyrdxlP-dep_Trfase_major"/>
</dbReference>
<dbReference type="AlphaFoldDB" id="A0A8T4KSU7"/>
<accession>A0A8T4KSU7</accession>
<organism evidence="7 8">
    <name type="scientific">Candidatus Iainarchaeum sp</name>
    <dbReference type="NCBI Taxonomy" id="3101447"/>
    <lineage>
        <taxon>Archaea</taxon>
        <taxon>Candidatus Iainarchaeota</taxon>
        <taxon>Candidatus Iainarchaeia</taxon>
        <taxon>Candidatus Iainarchaeales</taxon>
        <taxon>Candidatus Iainarchaeaceae</taxon>
        <taxon>Candidatus Iainarchaeum</taxon>
    </lineage>
</organism>
<dbReference type="SUPFAM" id="SSF53383">
    <property type="entry name" value="PLP-dependent transferases"/>
    <property type="match status" value="1"/>
</dbReference>
<dbReference type="PANTHER" id="PTHR30244">
    <property type="entry name" value="TRANSAMINASE"/>
    <property type="match status" value="1"/>
</dbReference>
<dbReference type="InterPro" id="IPR015422">
    <property type="entry name" value="PyrdxlP-dep_Trfase_small"/>
</dbReference>
<evidence type="ECO:0000256" key="1">
    <source>
        <dbReference type="ARBA" id="ARBA00001933"/>
    </source>
</evidence>
<evidence type="ECO:0000256" key="4">
    <source>
        <dbReference type="ARBA" id="ARBA00022898"/>
    </source>
</evidence>
<dbReference type="CDD" id="cd00616">
    <property type="entry name" value="AHBA_syn"/>
    <property type="match status" value="1"/>
</dbReference>
<name>A0A8T4KSU7_9ARCH</name>
<evidence type="ECO:0000256" key="5">
    <source>
        <dbReference type="ARBA" id="ARBA00037999"/>
    </source>
</evidence>
<evidence type="ECO:0000313" key="8">
    <source>
        <dbReference type="Proteomes" id="UP000677687"/>
    </source>
</evidence>
<dbReference type="Pfam" id="PF01041">
    <property type="entry name" value="DegT_DnrJ_EryC1"/>
    <property type="match status" value="1"/>
</dbReference>
<evidence type="ECO:0000256" key="3">
    <source>
        <dbReference type="ARBA" id="ARBA00022679"/>
    </source>
</evidence>
<dbReference type="PIRSF" id="PIRSF000390">
    <property type="entry name" value="PLP_StrS"/>
    <property type="match status" value="1"/>
</dbReference>
<keyword evidence="2 7" id="KW-0032">Aminotransferase</keyword>
<evidence type="ECO:0000256" key="2">
    <source>
        <dbReference type="ARBA" id="ARBA00022576"/>
    </source>
</evidence>
<dbReference type="InterPro" id="IPR015424">
    <property type="entry name" value="PyrdxlP-dep_Trfase"/>
</dbReference>
<comment type="similarity">
    <text evidence="5 6">Belongs to the DegT/DnrJ/EryC1 family.</text>
</comment>
<dbReference type="Gene3D" id="3.90.1150.10">
    <property type="entry name" value="Aspartate Aminotransferase, domain 1"/>
    <property type="match status" value="1"/>
</dbReference>
<gene>
    <name evidence="7" type="ORF">J4415_00795</name>
</gene>
<evidence type="ECO:0000256" key="6">
    <source>
        <dbReference type="RuleBase" id="RU004508"/>
    </source>
</evidence>
<dbReference type="PANTHER" id="PTHR30244:SF34">
    <property type="entry name" value="DTDP-4-AMINO-4,6-DIDEOXYGALACTOSE TRANSAMINASE"/>
    <property type="match status" value="1"/>
</dbReference>
<dbReference type="GO" id="GO:0008483">
    <property type="term" value="F:transaminase activity"/>
    <property type="evidence" value="ECO:0007669"/>
    <property type="project" value="UniProtKB-KW"/>
</dbReference>
<comment type="cofactor">
    <cofactor evidence="1">
        <name>pyridoxal 5'-phosphate</name>
        <dbReference type="ChEBI" id="CHEBI:597326"/>
    </cofactor>
</comment>
<proteinExistence type="inferred from homology"/>
<protein>
    <submittedName>
        <fullName evidence="7">DegT/DnrJ/EryC1/StrS family aminotransferase</fullName>
    </submittedName>
</protein>
<comment type="caution">
    <text evidence="7">The sequence shown here is derived from an EMBL/GenBank/DDBJ whole genome shotgun (WGS) entry which is preliminary data.</text>
</comment>
<dbReference type="FunFam" id="3.40.640.10:FF:000090">
    <property type="entry name" value="Pyridoxal phosphate-dependent aminotransferase"/>
    <property type="match status" value="1"/>
</dbReference>
<dbReference type="GO" id="GO:0030170">
    <property type="term" value="F:pyridoxal phosphate binding"/>
    <property type="evidence" value="ECO:0007669"/>
    <property type="project" value="TreeGrafter"/>
</dbReference>
<dbReference type="GO" id="GO:0000271">
    <property type="term" value="P:polysaccharide biosynthetic process"/>
    <property type="evidence" value="ECO:0007669"/>
    <property type="project" value="TreeGrafter"/>
</dbReference>
<evidence type="ECO:0000313" key="7">
    <source>
        <dbReference type="EMBL" id="MBS3057147.1"/>
    </source>
</evidence>